<dbReference type="InterPro" id="IPR046357">
    <property type="entry name" value="PPIase_dom_sf"/>
</dbReference>
<keyword evidence="3" id="KW-0677">Repeat</keyword>
<protein>
    <submittedName>
        <fullName evidence="7">TPR_REGION domain-containing protein</fullName>
    </submittedName>
</protein>
<organism evidence="7">
    <name type="scientific">Hymenolepis diminuta</name>
    <name type="common">Rat tapeworm</name>
    <dbReference type="NCBI Taxonomy" id="6216"/>
    <lineage>
        <taxon>Eukaryota</taxon>
        <taxon>Metazoa</taxon>
        <taxon>Spiralia</taxon>
        <taxon>Lophotrochozoa</taxon>
        <taxon>Platyhelminthes</taxon>
        <taxon>Cestoda</taxon>
        <taxon>Eucestoda</taxon>
        <taxon>Cyclophyllidea</taxon>
        <taxon>Hymenolepididae</taxon>
        <taxon>Hymenolepis</taxon>
    </lineage>
</organism>
<feature type="region of interest" description="Disordered" evidence="5">
    <location>
        <begin position="13"/>
        <end position="32"/>
    </location>
</feature>
<feature type="compositionally biased region" description="Basic and acidic residues" evidence="5">
    <location>
        <begin position="336"/>
        <end position="390"/>
    </location>
</feature>
<feature type="compositionally biased region" description="Low complexity" evidence="5">
    <location>
        <begin position="84"/>
        <end position="100"/>
    </location>
</feature>
<dbReference type="SUPFAM" id="SSF48452">
    <property type="entry name" value="TPR-like"/>
    <property type="match status" value="1"/>
</dbReference>
<keyword evidence="4" id="KW-0802">TPR repeat</keyword>
<dbReference type="InterPro" id="IPR019734">
    <property type="entry name" value="TPR_rpt"/>
</dbReference>
<dbReference type="GO" id="GO:0005737">
    <property type="term" value="C:cytoplasm"/>
    <property type="evidence" value="ECO:0007669"/>
    <property type="project" value="UniProtKB-SubCell"/>
</dbReference>
<feature type="region of interest" description="Disordered" evidence="5">
    <location>
        <begin position="194"/>
        <end position="230"/>
    </location>
</feature>
<dbReference type="SUPFAM" id="SSF54534">
    <property type="entry name" value="FKBP-like"/>
    <property type="match status" value="1"/>
</dbReference>
<evidence type="ECO:0000256" key="3">
    <source>
        <dbReference type="ARBA" id="ARBA00022737"/>
    </source>
</evidence>
<feature type="compositionally biased region" description="Polar residues" evidence="5">
    <location>
        <begin position="213"/>
        <end position="230"/>
    </location>
</feature>
<feature type="region of interest" description="Disordered" evidence="5">
    <location>
        <begin position="84"/>
        <end position="115"/>
    </location>
</feature>
<sequence length="766" mass="85824">LQPLVIQHIGVYTTCPTSSPPSHSEPPPESHTQEIIKLSSFLSATSASPLNRSTLPSLDTRACVHTMLSHSNSHSRLRLSKFTKTTSTSAGTASPLTATAMTNTTEEPQREKSASSPAAIAAGEEGFIGKETPLRVLCWQFLTSMYGNHQTAEFWRRCSTCLFASLVQLSLGDLSLDRRRQDFLKHMQSIFEEAMRDSSSQQSESRSDESDHQASSFTTQPPTDSQIVSTSSFQIPAVCPSLSATSGFTSTSPNPPFTSRPEDSILFNICALATNLNEIRRSTTSQLDEILKRLSNLEEASSKPIMRDKEKGKKTKKPSHKKQDISPPVSTNSEKLVNKETEVKSSRKEITSESSKSTKKDTNKSTDHKNDKDCDHDHVDDGGVRSKEEGEKLINQMADALRKAREDGLSQSLNKKPPLSAASNYLMTHNIRKRILHVGNPSKMPAECTAPGGGIAYPKHTKFIFDYRIGDPDTPEDFLDDTKKYGKKMELYSGKDFQIEFWEYCLQTMMVGEVSSFMVPPSQLSAFPMVNKKLRDYMLNRTPDSANPSKHACAFMSLQAQGGLGYPDLDEFLLKPKMLEFVFDLHSVILPNEAPKESWIMTPEEKVEAIPRLRKEGNDLYAQGQWFNSAAKYEEALNLIEQLILVEKPGEPEYEQLDQSRVPFYLNMAQCQFKLKDYYGAIRSASEALTRDKDNVKALFRRAQAYSATSDVQLAEADYLRVRELAPDTMTACVNRELANLERISRECEEQKRRLLAGKFFKMQSS</sequence>
<reference evidence="7" key="1">
    <citation type="submission" date="2016-04" db="UniProtKB">
        <authorList>
            <consortium name="WormBaseParasite"/>
        </authorList>
    </citation>
    <scope>IDENTIFICATION</scope>
</reference>
<dbReference type="InterPro" id="IPR056277">
    <property type="entry name" value="PPIase_AIP"/>
</dbReference>
<dbReference type="AlphaFoldDB" id="A0A158QFY9"/>
<dbReference type="InterPro" id="IPR039663">
    <property type="entry name" value="AIP/AIPL1/TTC9"/>
</dbReference>
<comment type="subcellular location">
    <subcellularLocation>
        <location evidence="1">Cytoplasm</location>
    </subcellularLocation>
</comment>
<dbReference type="PANTHER" id="PTHR11242">
    <property type="entry name" value="ARYL HYDROCARBON RECEPTOR INTERACTING PROTEIN RELATED"/>
    <property type="match status" value="1"/>
</dbReference>
<feature type="region of interest" description="Disordered" evidence="5">
    <location>
        <begin position="301"/>
        <end position="390"/>
    </location>
</feature>
<dbReference type="InterPro" id="IPR011990">
    <property type="entry name" value="TPR-like_helical_dom_sf"/>
</dbReference>
<evidence type="ECO:0000256" key="5">
    <source>
        <dbReference type="SAM" id="MobiDB-lite"/>
    </source>
</evidence>
<accession>A0A158QFY9</accession>
<evidence type="ECO:0000313" key="7">
    <source>
        <dbReference type="WBParaSite" id="HDID_0000973101-mRNA-1"/>
    </source>
</evidence>
<dbReference type="SMART" id="SM00028">
    <property type="entry name" value="TPR"/>
    <property type="match status" value="3"/>
</dbReference>
<evidence type="ECO:0000256" key="4">
    <source>
        <dbReference type="ARBA" id="ARBA00022803"/>
    </source>
</evidence>
<dbReference type="PANTHER" id="PTHR11242:SF0">
    <property type="entry name" value="TPR_REGION DOMAIN-CONTAINING PROTEIN"/>
    <property type="match status" value="1"/>
</dbReference>
<evidence type="ECO:0000259" key="6">
    <source>
        <dbReference type="Pfam" id="PF23322"/>
    </source>
</evidence>
<feature type="domain" description="AIP/AIPL N-terminal FKBP-type PPIase" evidence="6">
    <location>
        <begin position="430"/>
        <end position="585"/>
    </location>
</feature>
<name>A0A158QFY9_HYMDI</name>
<proteinExistence type="predicted"/>
<evidence type="ECO:0000256" key="1">
    <source>
        <dbReference type="ARBA" id="ARBA00004496"/>
    </source>
</evidence>
<dbReference type="Gene3D" id="3.10.50.40">
    <property type="match status" value="1"/>
</dbReference>
<keyword evidence="2" id="KW-0963">Cytoplasm</keyword>
<evidence type="ECO:0000256" key="2">
    <source>
        <dbReference type="ARBA" id="ARBA00022490"/>
    </source>
</evidence>
<dbReference type="STRING" id="6216.A0A158QFY9"/>
<dbReference type="Gene3D" id="1.25.40.10">
    <property type="entry name" value="Tetratricopeptide repeat domain"/>
    <property type="match status" value="1"/>
</dbReference>
<dbReference type="WBParaSite" id="HDID_0000973101-mRNA-1">
    <property type="protein sequence ID" value="HDID_0000973101-mRNA-1"/>
    <property type="gene ID" value="HDID_0000973101"/>
</dbReference>
<dbReference type="Pfam" id="PF23322">
    <property type="entry name" value="PPIase_AIP"/>
    <property type="match status" value="1"/>
</dbReference>
<dbReference type="GO" id="GO:0003755">
    <property type="term" value="F:peptidyl-prolyl cis-trans isomerase activity"/>
    <property type="evidence" value="ECO:0007669"/>
    <property type="project" value="InterPro"/>
</dbReference>